<dbReference type="RefSeq" id="WP_203853372.1">
    <property type="nucleotide sequence ID" value="NZ_BAAAVW010000036.1"/>
</dbReference>
<comment type="caution">
    <text evidence="2">The sequence shown here is derived from an EMBL/GenBank/DDBJ whole genome shotgun (WGS) entry which is preliminary data.</text>
</comment>
<dbReference type="InterPro" id="IPR025327">
    <property type="entry name" value="DUF4233"/>
</dbReference>
<feature type="transmembrane region" description="Helical" evidence="1">
    <location>
        <begin position="43"/>
        <end position="63"/>
    </location>
</feature>
<dbReference type="Proteomes" id="UP000660611">
    <property type="component" value="Unassembled WGS sequence"/>
</dbReference>
<keyword evidence="1" id="KW-0812">Transmembrane</keyword>
<proteinExistence type="predicted"/>
<dbReference type="EMBL" id="BONQ01000161">
    <property type="protein sequence ID" value="GIG51765.1"/>
    <property type="molecule type" value="Genomic_DNA"/>
</dbReference>
<feature type="transmembrane region" description="Helical" evidence="1">
    <location>
        <begin position="83"/>
        <end position="104"/>
    </location>
</feature>
<accession>A0A919PVV2</accession>
<dbReference type="AlphaFoldDB" id="A0A919PVV2"/>
<name>A0A919PVV2_9ACTN</name>
<keyword evidence="3" id="KW-1185">Reference proteome</keyword>
<feature type="transmembrane region" description="Helical" evidence="1">
    <location>
        <begin position="12"/>
        <end position="36"/>
    </location>
</feature>
<evidence type="ECO:0000313" key="2">
    <source>
        <dbReference type="EMBL" id="GIG51765.1"/>
    </source>
</evidence>
<sequence>MSTAGLKNPGGAVRGVGASALAVFGVVLLLALLPLAKLGQSAAAIWLCVGLAVVSFALCGLLKHDWAWFAGLVVPVGLLAGGVLHWSLLALGIVFGLTWAYVLYVRRAVYANKP</sequence>
<keyword evidence="1" id="KW-1133">Transmembrane helix</keyword>
<gene>
    <name evidence="2" type="ORF">Dsi01nite_098060</name>
</gene>
<dbReference type="Pfam" id="PF14017">
    <property type="entry name" value="DUF4233"/>
    <property type="match status" value="1"/>
</dbReference>
<organism evidence="2 3">
    <name type="scientific">Dactylosporangium siamense</name>
    <dbReference type="NCBI Taxonomy" id="685454"/>
    <lineage>
        <taxon>Bacteria</taxon>
        <taxon>Bacillati</taxon>
        <taxon>Actinomycetota</taxon>
        <taxon>Actinomycetes</taxon>
        <taxon>Micromonosporales</taxon>
        <taxon>Micromonosporaceae</taxon>
        <taxon>Dactylosporangium</taxon>
    </lineage>
</organism>
<evidence type="ECO:0008006" key="4">
    <source>
        <dbReference type="Google" id="ProtNLM"/>
    </source>
</evidence>
<evidence type="ECO:0000256" key="1">
    <source>
        <dbReference type="SAM" id="Phobius"/>
    </source>
</evidence>
<protein>
    <recommendedName>
        <fullName evidence="4">DUF4233 domain-containing protein</fullName>
    </recommendedName>
</protein>
<evidence type="ECO:0000313" key="3">
    <source>
        <dbReference type="Proteomes" id="UP000660611"/>
    </source>
</evidence>
<reference evidence="2" key="1">
    <citation type="submission" date="2021-01" db="EMBL/GenBank/DDBJ databases">
        <title>Whole genome shotgun sequence of Dactylosporangium siamense NBRC 106093.</title>
        <authorList>
            <person name="Komaki H."/>
            <person name="Tamura T."/>
        </authorList>
    </citation>
    <scope>NUCLEOTIDE SEQUENCE</scope>
    <source>
        <strain evidence="2">NBRC 106093</strain>
    </source>
</reference>
<keyword evidence="1" id="KW-0472">Membrane</keyword>